<dbReference type="SUPFAM" id="SSF48208">
    <property type="entry name" value="Six-hairpin glycosidases"/>
    <property type="match status" value="1"/>
</dbReference>
<dbReference type="PANTHER" id="PTHR42899:SF1">
    <property type="entry name" value="SPERMATOGENESIS-ASSOCIATED PROTEIN 20"/>
    <property type="match status" value="1"/>
</dbReference>
<evidence type="ECO:0000313" key="2">
    <source>
        <dbReference type="EMBL" id="HGT47319.1"/>
    </source>
</evidence>
<proteinExistence type="predicted"/>
<dbReference type="Gene3D" id="3.40.30.10">
    <property type="entry name" value="Glutaredoxin"/>
    <property type="match status" value="1"/>
</dbReference>
<reference evidence="2" key="1">
    <citation type="journal article" date="2020" name="mSystems">
        <title>Genome- and Community-Level Interaction Insights into Carbon Utilization and Element Cycling Functions of Hydrothermarchaeota in Hydrothermal Sediment.</title>
        <authorList>
            <person name="Zhou Z."/>
            <person name="Liu Y."/>
            <person name="Xu W."/>
            <person name="Pan J."/>
            <person name="Luo Z.H."/>
            <person name="Li M."/>
        </authorList>
    </citation>
    <scope>NUCLEOTIDE SEQUENCE [LARGE SCALE GENOMIC DNA]</scope>
    <source>
        <strain evidence="2">SpSt-500</strain>
    </source>
</reference>
<sequence length="692" mass="80750">MSKKPNKLINEKSPYLLQHAYNPVEWFPWCDEAFEKAKKEDKPIFLSIGYSTCHWCHVMEKESFEDEEVAKLMNETFVSIKVDREERPDIDGIYMSVCQMITGSGGWPLTIIMTPDKKPFFAGTYFPKRDRFGRIGMLELIPKLNDIWKNRRQEVLNSADEITNSINKISFKKSDEEIDENILNKAFEEFSRRFDKQFGGFGNAPKFPTPHNLLFLLRYYRRTKNPPALEMVEKTLTEMRKGGIYDHIGFGFARYSTDKYWLVPHFEKMLYDNALLLMAFTEAFQITGRFIFRKTAEEIIEYILRDMTHPEGGFYSAEDADSEGEEGKFYLWTEVEVRQLLPKDEADFIISVFNLEPNGNWYDEARGIRTGNNIIHLKKTFKELADDFSMDEEKFYDKLNSIRKKMFEWREKRIHPHKDDKILTDWNSLMISALVRASLVFDNKDYFQAAISADSFIKKYLFDGKKLLHRFRDGESAIDANLDDYAFYIQAQLDLFEATSDAKFLSTAVELDKYLYQNFWDENFGGYFFTSKQSEKLIARQKEIYDGAIPSGNSVQLLNLIRLNKITSYITYDELAIKQVRSFAGEINRMPSVFAQFLCGVDFLFGPSIEIIITSKSKSLTENAMKEISKRYFPAKVIIQLNENNLSELSGISNYLNDYKVNDEVTIYLCQNFVCEKPSNNVDEVIKKIEAI</sequence>
<organism evidence="2">
    <name type="scientific">Ignavibacterium album</name>
    <dbReference type="NCBI Taxonomy" id="591197"/>
    <lineage>
        <taxon>Bacteria</taxon>
        <taxon>Pseudomonadati</taxon>
        <taxon>Ignavibacteriota</taxon>
        <taxon>Ignavibacteria</taxon>
        <taxon>Ignavibacteriales</taxon>
        <taxon>Ignavibacteriaceae</taxon>
        <taxon>Ignavibacterium</taxon>
    </lineage>
</organism>
<dbReference type="PANTHER" id="PTHR42899">
    <property type="entry name" value="SPERMATOGENESIS-ASSOCIATED PROTEIN 20"/>
    <property type="match status" value="1"/>
</dbReference>
<dbReference type="InterPro" id="IPR012341">
    <property type="entry name" value="6hp_glycosidase-like_sf"/>
</dbReference>
<dbReference type="Pfam" id="PF03190">
    <property type="entry name" value="Thioredox_DsbH"/>
    <property type="match status" value="1"/>
</dbReference>
<dbReference type="AlphaFoldDB" id="A0A832G0S2"/>
<dbReference type="InterPro" id="IPR036249">
    <property type="entry name" value="Thioredoxin-like_sf"/>
</dbReference>
<gene>
    <name evidence="2" type="ORF">ENS56_04750</name>
</gene>
<dbReference type="PIRSF" id="PIRSF006402">
    <property type="entry name" value="UCP006402_thioredoxin"/>
    <property type="match status" value="1"/>
</dbReference>
<accession>A0A832G0S2</accession>
<dbReference type="SUPFAM" id="SSF52833">
    <property type="entry name" value="Thioredoxin-like"/>
    <property type="match status" value="1"/>
</dbReference>
<protein>
    <submittedName>
        <fullName evidence="2">Thioredoxin domain-containing protein</fullName>
    </submittedName>
</protein>
<dbReference type="Gene3D" id="1.50.10.10">
    <property type="match status" value="2"/>
</dbReference>
<feature type="domain" description="Spermatogenesis-associated protein 20-like TRX" evidence="1">
    <location>
        <begin position="6"/>
        <end position="166"/>
    </location>
</feature>
<dbReference type="GO" id="GO:0005975">
    <property type="term" value="P:carbohydrate metabolic process"/>
    <property type="evidence" value="ECO:0007669"/>
    <property type="project" value="InterPro"/>
</dbReference>
<evidence type="ECO:0000259" key="1">
    <source>
        <dbReference type="Pfam" id="PF03190"/>
    </source>
</evidence>
<dbReference type="InterPro" id="IPR004879">
    <property type="entry name" value="Ssp411-like_TRX"/>
</dbReference>
<dbReference type="InterPro" id="IPR024705">
    <property type="entry name" value="Ssp411"/>
</dbReference>
<name>A0A832G0S2_9BACT</name>
<dbReference type="EMBL" id="DSVI01000005">
    <property type="protein sequence ID" value="HGT47319.1"/>
    <property type="molecule type" value="Genomic_DNA"/>
</dbReference>
<dbReference type="InterPro" id="IPR008928">
    <property type="entry name" value="6-hairpin_glycosidase_sf"/>
</dbReference>
<dbReference type="CDD" id="cd02955">
    <property type="entry name" value="SSP411"/>
    <property type="match status" value="1"/>
</dbReference>
<comment type="caution">
    <text evidence="2">The sequence shown here is derived from an EMBL/GenBank/DDBJ whole genome shotgun (WGS) entry which is preliminary data.</text>
</comment>